<protein>
    <submittedName>
        <fullName evidence="2">Uncharacterized protein</fullName>
    </submittedName>
</protein>
<reference evidence="2 3" key="1">
    <citation type="journal article" date="2016" name="Mol. Biol. Evol.">
        <title>Comparative Genomics of Early-Diverging Mushroom-Forming Fungi Provides Insights into the Origins of Lignocellulose Decay Capabilities.</title>
        <authorList>
            <person name="Nagy L.G."/>
            <person name="Riley R."/>
            <person name="Tritt A."/>
            <person name="Adam C."/>
            <person name="Daum C."/>
            <person name="Floudas D."/>
            <person name="Sun H."/>
            <person name="Yadav J.S."/>
            <person name="Pangilinan J."/>
            <person name="Larsson K.H."/>
            <person name="Matsuura K."/>
            <person name="Barry K."/>
            <person name="Labutti K."/>
            <person name="Kuo R."/>
            <person name="Ohm R.A."/>
            <person name="Bhattacharya S.S."/>
            <person name="Shirouzu T."/>
            <person name="Yoshinaga Y."/>
            <person name="Martin F.M."/>
            <person name="Grigoriev I.V."/>
            <person name="Hibbett D.S."/>
        </authorList>
    </citation>
    <scope>NUCLEOTIDE SEQUENCE [LARGE SCALE GENOMIC DNA]</scope>
    <source>
        <strain evidence="2 3">L-15889</strain>
    </source>
</reference>
<keyword evidence="3" id="KW-1185">Reference proteome</keyword>
<evidence type="ECO:0000256" key="1">
    <source>
        <dbReference type="SAM" id="MobiDB-lite"/>
    </source>
</evidence>
<dbReference type="STRING" id="1314783.A0A165NJ29"/>
<evidence type="ECO:0000313" key="3">
    <source>
        <dbReference type="Proteomes" id="UP000076727"/>
    </source>
</evidence>
<feature type="region of interest" description="Disordered" evidence="1">
    <location>
        <begin position="1"/>
        <end position="163"/>
    </location>
</feature>
<dbReference type="AlphaFoldDB" id="A0A165NJ29"/>
<feature type="compositionally biased region" description="Polar residues" evidence="1">
    <location>
        <begin position="1"/>
        <end position="11"/>
    </location>
</feature>
<name>A0A165NJ29_9APHY</name>
<dbReference type="Proteomes" id="UP000076727">
    <property type="component" value="Unassembled WGS sequence"/>
</dbReference>
<proteinExistence type="predicted"/>
<organism evidence="2 3">
    <name type="scientific">Daedalea quercina L-15889</name>
    <dbReference type="NCBI Taxonomy" id="1314783"/>
    <lineage>
        <taxon>Eukaryota</taxon>
        <taxon>Fungi</taxon>
        <taxon>Dikarya</taxon>
        <taxon>Basidiomycota</taxon>
        <taxon>Agaricomycotina</taxon>
        <taxon>Agaricomycetes</taxon>
        <taxon>Polyporales</taxon>
        <taxon>Fomitopsis</taxon>
    </lineage>
</organism>
<dbReference type="EMBL" id="KV429081">
    <property type="protein sequence ID" value="KZT67027.1"/>
    <property type="molecule type" value="Genomic_DNA"/>
</dbReference>
<gene>
    <name evidence="2" type="ORF">DAEQUDRAFT_427886</name>
</gene>
<sequence length="206" mass="21623">MDPPQSNSPDIESTPPPAVSSLRSRFEQLAAGSNAGQGPKRPLSSYGLLTPQPPSPRPRAASGSNELKPDARSLRSTSSSSDLKTGTKRPPPPPPGRSSRAASPAPPMSSPLLRPTPVAEPPLSSPLIHETTLPNSRSVSPNKTASLSRKPPPPPPPHFREPLVEVNPAARTSVSSLVTKFGGAIEKGQTPICATALHYPRRFALL</sequence>
<accession>A0A165NJ29</accession>
<feature type="compositionally biased region" description="Polar residues" evidence="1">
    <location>
        <begin position="132"/>
        <end position="147"/>
    </location>
</feature>
<evidence type="ECO:0000313" key="2">
    <source>
        <dbReference type="EMBL" id="KZT67027.1"/>
    </source>
</evidence>
<dbReference type="OrthoDB" id="2757545at2759"/>